<gene>
    <name evidence="1" type="ORF">HYDPIDRAFT_75547</name>
</gene>
<evidence type="ECO:0000313" key="1">
    <source>
        <dbReference type="EMBL" id="KIJ57865.1"/>
    </source>
</evidence>
<feature type="non-terminal residue" evidence="1">
    <location>
        <position position="1"/>
    </location>
</feature>
<feature type="non-terminal residue" evidence="1">
    <location>
        <position position="177"/>
    </location>
</feature>
<reference evidence="1 2" key="1">
    <citation type="submission" date="2014-04" db="EMBL/GenBank/DDBJ databases">
        <title>Evolutionary Origins and Diversification of the Mycorrhizal Mutualists.</title>
        <authorList>
            <consortium name="DOE Joint Genome Institute"/>
            <consortium name="Mycorrhizal Genomics Consortium"/>
            <person name="Kohler A."/>
            <person name="Kuo A."/>
            <person name="Nagy L.G."/>
            <person name="Floudas D."/>
            <person name="Copeland A."/>
            <person name="Barry K.W."/>
            <person name="Cichocki N."/>
            <person name="Veneault-Fourrey C."/>
            <person name="LaButti K."/>
            <person name="Lindquist E.A."/>
            <person name="Lipzen A."/>
            <person name="Lundell T."/>
            <person name="Morin E."/>
            <person name="Murat C."/>
            <person name="Riley R."/>
            <person name="Ohm R."/>
            <person name="Sun H."/>
            <person name="Tunlid A."/>
            <person name="Henrissat B."/>
            <person name="Grigoriev I.V."/>
            <person name="Hibbett D.S."/>
            <person name="Martin F."/>
        </authorList>
    </citation>
    <scope>NUCLEOTIDE SEQUENCE [LARGE SCALE GENOMIC DNA]</scope>
    <source>
        <strain evidence="1 2">MD-312</strain>
    </source>
</reference>
<dbReference type="Pfam" id="PF18759">
    <property type="entry name" value="Plavaka"/>
    <property type="match status" value="1"/>
</dbReference>
<accession>A0A0C9VK51</accession>
<dbReference type="InterPro" id="IPR041078">
    <property type="entry name" value="Plavaka"/>
</dbReference>
<dbReference type="Proteomes" id="UP000053820">
    <property type="component" value="Unassembled WGS sequence"/>
</dbReference>
<dbReference type="OrthoDB" id="2688393at2759"/>
<protein>
    <submittedName>
        <fullName evidence="1">Uncharacterized protein</fullName>
    </submittedName>
</protein>
<dbReference type="HOGENOM" id="CLU_006344_2_1_1"/>
<evidence type="ECO:0000313" key="2">
    <source>
        <dbReference type="Proteomes" id="UP000053820"/>
    </source>
</evidence>
<keyword evidence="2" id="KW-1185">Reference proteome</keyword>
<name>A0A0C9VK51_9AGAM</name>
<organism evidence="1 2">
    <name type="scientific">Hydnomerulius pinastri MD-312</name>
    <dbReference type="NCBI Taxonomy" id="994086"/>
    <lineage>
        <taxon>Eukaryota</taxon>
        <taxon>Fungi</taxon>
        <taxon>Dikarya</taxon>
        <taxon>Basidiomycota</taxon>
        <taxon>Agaricomycotina</taxon>
        <taxon>Agaricomycetes</taxon>
        <taxon>Agaricomycetidae</taxon>
        <taxon>Boletales</taxon>
        <taxon>Boletales incertae sedis</taxon>
        <taxon>Leucogyrophana</taxon>
    </lineage>
</organism>
<proteinExistence type="predicted"/>
<dbReference type="AlphaFoldDB" id="A0A0C9VK51"/>
<sequence length="177" mass="19968">NLYYPFASMDDWEMVNFLLTSSLSMQALNDFLALKMTKTLPLSFWTAKELRGCTEFLPTGPCWNFKIIPTAHPTKRLVYLYSRDALDCIKALLNHPFYAGKMDFSPFRVFTAAKRIVREYSEWMSSDGAWEMQSTLPAGATLCGVVLSSDKTNITNMCGGRMAHPLLISLANIKMSV</sequence>
<dbReference type="EMBL" id="KN840075">
    <property type="protein sequence ID" value="KIJ57865.1"/>
    <property type="molecule type" value="Genomic_DNA"/>
</dbReference>